<dbReference type="InterPro" id="IPR050371">
    <property type="entry name" value="Fungal_virulence_M36"/>
</dbReference>
<dbReference type="NCBIfam" id="NF038112">
    <property type="entry name" value="myxo_dep_M36"/>
    <property type="match status" value="1"/>
</dbReference>
<comment type="caution">
    <text evidence="15">The sequence shown here is derived from an EMBL/GenBank/DDBJ whole genome shotgun (WGS) entry which is preliminary data.</text>
</comment>
<dbReference type="InterPro" id="IPR046450">
    <property type="entry name" value="PA_dom_sf"/>
</dbReference>
<dbReference type="Pfam" id="PF02225">
    <property type="entry name" value="PA"/>
    <property type="match status" value="1"/>
</dbReference>
<comment type="similarity">
    <text evidence="3">Belongs to the peptidase M36 family.</text>
</comment>
<dbReference type="Gene3D" id="3.50.30.30">
    <property type="match status" value="1"/>
</dbReference>
<dbReference type="SUPFAM" id="SSF52025">
    <property type="entry name" value="PA domain"/>
    <property type="match status" value="1"/>
</dbReference>
<dbReference type="InterPro" id="IPR035986">
    <property type="entry name" value="PKD_dom_sf"/>
</dbReference>
<feature type="domain" description="PKD/Chitinase" evidence="14">
    <location>
        <begin position="1473"/>
        <end position="1562"/>
    </location>
</feature>
<dbReference type="SUPFAM" id="SSF55486">
    <property type="entry name" value="Metalloproteases ('zincins'), catalytic domain"/>
    <property type="match status" value="1"/>
</dbReference>
<evidence type="ECO:0000256" key="8">
    <source>
        <dbReference type="ARBA" id="ARBA00022801"/>
    </source>
</evidence>
<gene>
    <name evidence="15" type="ORF">OV287_03590</name>
</gene>
<evidence type="ECO:0000256" key="2">
    <source>
        <dbReference type="ARBA" id="ARBA00004613"/>
    </source>
</evidence>
<evidence type="ECO:0000256" key="6">
    <source>
        <dbReference type="ARBA" id="ARBA00022723"/>
    </source>
</evidence>
<dbReference type="SUPFAM" id="SSF49299">
    <property type="entry name" value="PKD domain"/>
    <property type="match status" value="1"/>
</dbReference>
<evidence type="ECO:0000256" key="1">
    <source>
        <dbReference type="ARBA" id="ARBA00001947"/>
    </source>
</evidence>
<evidence type="ECO:0000256" key="13">
    <source>
        <dbReference type="SAM" id="SignalP"/>
    </source>
</evidence>
<evidence type="ECO:0000256" key="10">
    <source>
        <dbReference type="ARBA" id="ARBA00023049"/>
    </source>
</evidence>
<dbReference type="InterPro" id="IPR001842">
    <property type="entry name" value="Peptidase_M36"/>
</dbReference>
<dbReference type="Gene3D" id="3.10.170.10">
    <property type="match status" value="1"/>
</dbReference>
<evidence type="ECO:0000256" key="5">
    <source>
        <dbReference type="ARBA" id="ARBA00022670"/>
    </source>
</evidence>
<dbReference type="CDD" id="cd04818">
    <property type="entry name" value="PA_subtilisin_1"/>
    <property type="match status" value="1"/>
</dbReference>
<dbReference type="InterPro" id="IPR027268">
    <property type="entry name" value="Peptidase_M4/M1_CTD_sf"/>
</dbReference>
<evidence type="ECO:0000256" key="4">
    <source>
        <dbReference type="ARBA" id="ARBA00022525"/>
    </source>
</evidence>
<dbReference type="PANTHER" id="PTHR33478:SF1">
    <property type="entry name" value="EXTRACELLULAR METALLOPROTEINASE MEP"/>
    <property type="match status" value="1"/>
</dbReference>
<evidence type="ECO:0000259" key="14">
    <source>
        <dbReference type="SMART" id="SM00089"/>
    </source>
</evidence>
<keyword evidence="5" id="KW-0645">Protease</keyword>
<feature type="compositionally biased region" description="Polar residues" evidence="12">
    <location>
        <begin position="447"/>
        <end position="459"/>
    </location>
</feature>
<reference evidence="15 16" key="1">
    <citation type="submission" date="2022-11" db="EMBL/GenBank/DDBJ databases">
        <title>Minimal conservation of predation-associated metabolite biosynthetic gene clusters underscores biosynthetic potential of Myxococcota including descriptions for ten novel species: Archangium lansinium sp. nov., Myxococcus landrumus sp. nov., Nannocystis bai.</title>
        <authorList>
            <person name="Ahearne A."/>
            <person name="Stevens C."/>
            <person name="Phillips K."/>
        </authorList>
    </citation>
    <scope>NUCLEOTIDE SEQUENCE [LARGE SCALE GENOMIC DNA]</scope>
    <source>
        <strain evidence="15 16">MIWBW</strain>
    </source>
</reference>
<dbReference type="Pfam" id="PF22352">
    <property type="entry name" value="K319L-like_PKD"/>
    <property type="match status" value="4"/>
</dbReference>
<dbReference type="Proteomes" id="UP001207654">
    <property type="component" value="Unassembled WGS sequence"/>
</dbReference>
<dbReference type="Gene3D" id="2.60.40.10">
    <property type="entry name" value="Immunoglobulins"/>
    <property type="match status" value="4"/>
</dbReference>
<feature type="region of interest" description="Disordered" evidence="12">
    <location>
        <begin position="442"/>
        <end position="467"/>
    </location>
</feature>
<dbReference type="Gene3D" id="2.60.120.260">
    <property type="entry name" value="Galactose-binding domain-like"/>
    <property type="match status" value="1"/>
</dbReference>
<accession>A0ABT3ZVY1</accession>
<proteinExistence type="inferred from homology"/>
<comment type="subcellular location">
    <subcellularLocation>
        <location evidence="2">Secreted</location>
    </subcellularLocation>
</comment>
<dbReference type="RefSeq" id="WP_267532558.1">
    <property type="nucleotide sequence ID" value="NZ_JAPNKA010000001.1"/>
</dbReference>
<keyword evidence="8" id="KW-0378">Hydrolase</keyword>
<comment type="cofactor">
    <cofactor evidence="1">
        <name>Zn(2+)</name>
        <dbReference type="ChEBI" id="CHEBI:29105"/>
    </cofactor>
</comment>
<keyword evidence="9" id="KW-0862">Zinc</keyword>
<organism evidence="15 16">
    <name type="scientific">Archangium lansingense</name>
    <dbReference type="NCBI Taxonomy" id="2995310"/>
    <lineage>
        <taxon>Bacteria</taxon>
        <taxon>Pseudomonadati</taxon>
        <taxon>Myxococcota</taxon>
        <taxon>Myxococcia</taxon>
        <taxon>Myxococcales</taxon>
        <taxon>Cystobacterineae</taxon>
        <taxon>Archangiaceae</taxon>
        <taxon>Archangium</taxon>
    </lineage>
</organism>
<keyword evidence="4" id="KW-0964">Secreted</keyword>
<dbReference type="Pfam" id="PF02128">
    <property type="entry name" value="Peptidase_M36"/>
    <property type="match status" value="1"/>
</dbReference>
<dbReference type="InterPro" id="IPR013783">
    <property type="entry name" value="Ig-like_fold"/>
</dbReference>
<dbReference type="Pfam" id="PF07504">
    <property type="entry name" value="FTP"/>
    <property type="match status" value="1"/>
</dbReference>
<keyword evidence="10" id="KW-0482">Metalloprotease</keyword>
<keyword evidence="11" id="KW-0865">Zymogen</keyword>
<evidence type="ECO:0000256" key="7">
    <source>
        <dbReference type="ARBA" id="ARBA00022729"/>
    </source>
</evidence>
<evidence type="ECO:0000256" key="9">
    <source>
        <dbReference type="ARBA" id="ARBA00022833"/>
    </source>
</evidence>
<protein>
    <submittedName>
        <fullName evidence="15">Myxosortase-dependent M36 family metallopeptidase</fullName>
    </submittedName>
</protein>
<sequence length="1606" mass="170676">MNRCVAALVSLALALTARPAAAAKELPPVDAFTSITPSLDEPGARDRARGLHVVHEEPRLGVPTFVWGVRPSTGARAVRPLPPEQAARAYLGEQAGLYRLARTDSAHIPVRDVHRTRSGASLVTFEQEVDGIEVFRQSLKVLMDADNQLISASGYLSPSASEPRFSGGRLRFTLGPREAIALAWRDLHGENLPTDSLLPTGRINGRYSHYELSPGPRRTVFASPARVKQVFFPLPGALVPAYYVELDTSPADGTEAELYAYVISAEDGLLLFRNDLTAQESYTYRVWADAQSPHIPYDGPQGTAPTPHPTGLPDGYQAPFVAPNLVTLSNVPFSRNDPWLPAGALETRGNNVEAYTDAVAPDGFTDGADLRASISAPGTFSHAYDLFLAPSVTDTQQMSAVTQLFFVTNFLHDWFYDSGFDEAAGNAQHDNYGRGGVEADSLRAEAQDSSGRNNANMSTPADGGRPRMQMYLYDTRGRRVMIVPPTHALEGTWAVGVATFGPQQYEVPAPVVIAEDGVAASDGGTVNDACEPLTNAAAVSGKFVLVDRPRCDFALKAANAQAAGAVGVIIANNVSGGASFVVTGRDSTITIPVVSVSYAMGNALRDSPPASVTLVRDATDRDGALDNTIVAHEWAHYLTNRLIGNANGLSNNQGRSMGEGWGDFMGLLMIAREGDDQVASNSGFGGVYARGAYANSGGNNQGFYWGNRRYPYSTDLTKNPLTLRHIQNGIPLPSGIPVQSGATGVNNAEVHNSGEVWSVMLWECYTALLRDTGRLTFSEAQQRMKDYLILSLKLTPNAPTFLEARDAVLAAAYANDPRDFLLFAQAFARRGAGTRAVVPDRTSTTHVGVTESFATGKDVALASVELLESTGTTASCDDDGVLDTGETARVRVTLRNSGTARLERTSMTLSSDDPDVSFPEGATVTFPAAEPVQLTTAELTVKLSGAATRRDLVLRIAYRDEEQLVPGDQLHTVTYRVNTDELPGTSLLETVEAPHHPWTVAASPASIPLWTRQLDSTGANWFFRGPDNNVPADLSLVSPPLQVSDTAPFRFTFQHRYVFERSSAGIHYDGAIIELSEDDGQTWVDIGTSVSPTYNATLDAAGDNPLGGKRAYGGQSPGYPAFARATADLGTTYAGKTVRIRFHIGTDSGTGATGWDLDDLQLEGVVNTPFTALVAHRSVCINRTPVANAGPAQTVNERRQVTLSGSGTDPEGSTLTYEWTQATGTPVTLSDARAPNPTFLAPEVTQDTDFQFELRVRDGVNTSAPSVVTVRVRDISNGNRAPTVEATPVLEVLEKDTVTLVASGTDADEDAVSYQWTQVGTPAVVLEGATTAQARFIAPEVRETVELTFQVVASDGTDQSAPFTVTVRVNNVNHAPVASVAPVTAVDEGASVTLMGSATDVDEGTTLVYTWTQVGSPTVTLSDSASASPSFTAPQVDSDTELTFQLVASDGEAASEPVTVTVLVRDVPNAAPVARAGEDQSVVEGNEVTLNGSDSTDPESTALTYSWTQMEGPTVALSLAGPRATFNAPAVDEETALTFQLQVTDARGLSSTDTITVRVSNKPVTPPGNGSGCGCAAGQDGSTPTTVLLLLAALGFALRRPRWRLL</sequence>
<evidence type="ECO:0000256" key="11">
    <source>
        <dbReference type="ARBA" id="ARBA00023145"/>
    </source>
</evidence>
<name>A0ABT3ZVY1_9BACT</name>
<keyword evidence="7 13" id="KW-0732">Signal</keyword>
<evidence type="ECO:0000313" key="15">
    <source>
        <dbReference type="EMBL" id="MCY1073557.1"/>
    </source>
</evidence>
<evidence type="ECO:0000256" key="3">
    <source>
        <dbReference type="ARBA" id="ARBA00006006"/>
    </source>
</evidence>
<dbReference type="InterPro" id="IPR003137">
    <property type="entry name" value="PA_domain"/>
</dbReference>
<feature type="domain" description="PKD/Chitinase" evidence="14">
    <location>
        <begin position="1186"/>
        <end position="1275"/>
    </location>
</feature>
<feature type="chain" id="PRO_5046703963" evidence="13">
    <location>
        <begin position="23"/>
        <end position="1606"/>
    </location>
</feature>
<feature type="signal peptide" evidence="13">
    <location>
        <begin position="1"/>
        <end position="22"/>
    </location>
</feature>
<dbReference type="InterPro" id="IPR022409">
    <property type="entry name" value="PKD/Chitinase_dom"/>
</dbReference>
<dbReference type="SMART" id="SM00089">
    <property type="entry name" value="PKD"/>
    <property type="match status" value="2"/>
</dbReference>
<dbReference type="EMBL" id="JAPNKA010000001">
    <property type="protein sequence ID" value="MCY1073557.1"/>
    <property type="molecule type" value="Genomic_DNA"/>
</dbReference>
<evidence type="ECO:0000256" key="12">
    <source>
        <dbReference type="SAM" id="MobiDB-lite"/>
    </source>
</evidence>
<dbReference type="InterPro" id="IPR011096">
    <property type="entry name" value="FTP_domain"/>
</dbReference>
<keyword evidence="6" id="KW-0479">Metal-binding</keyword>
<dbReference type="PANTHER" id="PTHR33478">
    <property type="entry name" value="EXTRACELLULAR METALLOPROTEINASE MEP"/>
    <property type="match status" value="1"/>
</dbReference>
<evidence type="ECO:0000313" key="16">
    <source>
        <dbReference type="Proteomes" id="UP001207654"/>
    </source>
</evidence>
<dbReference type="Gene3D" id="1.10.390.10">
    <property type="entry name" value="Neutral Protease Domain 2"/>
    <property type="match status" value="1"/>
</dbReference>
<keyword evidence="16" id="KW-1185">Reference proteome</keyword>